<reference evidence="3" key="1">
    <citation type="journal article" date="2023" name="Proc. Natl. Acad. Sci. U.S.A.">
        <title>Genomic and structural basis for evolution of tropane alkaloid biosynthesis.</title>
        <authorList>
            <person name="Wanga Y.-J."/>
            <person name="Taina T."/>
            <person name="Yua J.-Y."/>
            <person name="Lia J."/>
            <person name="Xua B."/>
            <person name="Chenc J."/>
            <person name="D'Auriad J.C."/>
            <person name="Huanga J.-P."/>
            <person name="Huanga S.-X."/>
        </authorList>
    </citation>
    <scope>NUCLEOTIDE SEQUENCE [LARGE SCALE GENOMIC DNA]</scope>
    <source>
        <strain evidence="3">cv. KIB-2019</strain>
    </source>
</reference>
<comment type="caution">
    <text evidence="2">The sequence shown here is derived from an EMBL/GenBank/DDBJ whole genome shotgun (WGS) entry which is preliminary data.</text>
</comment>
<accession>A0A9Q1M3F2</accession>
<sequence>MHSEDLGGNVSIETSRGRVAPSGGPSVQIEKVEQHQCVDNMEESLNVLLAYVEAKIFRRSEKVKKNHETPKEKGAEPTIVMSRLVVQVEKVDIPRLNVDLEKVEVPRSDFEVEKLEKVEIEKVELPMPAARVMEVDIPKPTADLEKFEVPRPASEVEKVEKVELPMTVAQADEKNASETS</sequence>
<name>A0A9Q1M3F2_9SOLA</name>
<proteinExistence type="predicted"/>
<feature type="region of interest" description="Disordered" evidence="1">
    <location>
        <begin position="1"/>
        <end position="27"/>
    </location>
</feature>
<dbReference type="EMBL" id="JAJAGQ010000010">
    <property type="protein sequence ID" value="KAJ8551027.1"/>
    <property type="molecule type" value="Genomic_DNA"/>
</dbReference>
<protein>
    <submittedName>
        <fullName evidence="2">Uncharacterized protein</fullName>
    </submittedName>
</protein>
<evidence type="ECO:0000313" key="3">
    <source>
        <dbReference type="Proteomes" id="UP001152561"/>
    </source>
</evidence>
<evidence type="ECO:0000256" key="1">
    <source>
        <dbReference type="SAM" id="MobiDB-lite"/>
    </source>
</evidence>
<evidence type="ECO:0000313" key="2">
    <source>
        <dbReference type="EMBL" id="KAJ8551027.1"/>
    </source>
</evidence>
<dbReference type="AlphaFoldDB" id="A0A9Q1M3F2"/>
<gene>
    <name evidence="2" type="ORF">K7X08_000397</name>
</gene>
<organism evidence="2 3">
    <name type="scientific">Anisodus acutangulus</name>
    <dbReference type="NCBI Taxonomy" id="402998"/>
    <lineage>
        <taxon>Eukaryota</taxon>
        <taxon>Viridiplantae</taxon>
        <taxon>Streptophyta</taxon>
        <taxon>Embryophyta</taxon>
        <taxon>Tracheophyta</taxon>
        <taxon>Spermatophyta</taxon>
        <taxon>Magnoliopsida</taxon>
        <taxon>eudicotyledons</taxon>
        <taxon>Gunneridae</taxon>
        <taxon>Pentapetalae</taxon>
        <taxon>asterids</taxon>
        <taxon>lamiids</taxon>
        <taxon>Solanales</taxon>
        <taxon>Solanaceae</taxon>
        <taxon>Solanoideae</taxon>
        <taxon>Hyoscyameae</taxon>
        <taxon>Anisodus</taxon>
    </lineage>
</organism>
<keyword evidence="3" id="KW-1185">Reference proteome</keyword>
<dbReference type="Proteomes" id="UP001152561">
    <property type="component" value="Unassembled WGS sequence"/>
</dbReference>